<dbReference type="InterPro" id="IPR015424">
    <property type="entry name" value="PyrdxlP-dep_Trfase"/>
</dbReference>
<dbReference type="SUPFAM" id="SSF53383">
    <property type="entry name" value="PLP-dependent transferases"/>
    <property type="match status" value="1"/>
</dbReference>
<evidence type="ECO:0000256" key="6">
    <source>
        <dbReference type="RuleBase" id="RU003560"/>
    </source>
</evidence>
<protein>
    <submittedName>
        <fullName evidence="7">4-aminobutyrate aminotransferase apoenzyme</fullName>
    </submittedName>
</protein>
<dbReference type="STRING" id="339866.GCA_001418255_00348"/>
<dbReference type="NCBIfam" id="TIGR00700">
    <property type="entry name" value="GABAtrnsam"/>
    <property type="match status" value="1"/>
</dbReference>
<keyword evidence="8" id="KW-1185">Reference proteome</keyword>
<dbReference type="AlphaFoldDB" id="A0A0K6HS98"/>
<dbReference type="InterPro" id="IPR050103">
    <property type="entry name" value="Class-III_PLP-dep_AT"/>
</dbReference>
<keyword evidence="3 7" id="KW-0032">Aminotransferase</keyword>
<reference evidence="8" key="1">
    <citation type="submission" date="2015-08" db="EMBL/GenBank/DDBJ databases">
        <authorList>
            <person name="Varghese N."/>
        </authorList>
    </citation>
    <scope>NUCLEOTIDE SEQUENCE [LARGE SCALE GENOMIC DNA]</scope>
    <source>
        <strain evidence="8">DSM 18181</strain>
    </source>
</reference>
<evidence type="ECO:0000256" key="5">
    <source>
        <dbReference type="ARBA" id="ARBA00022898"/>
    </source>
</evidence>
<name>A0A0K6HS98_9BURK</name>
<dbReference type="InterPro" id="IPR049704">
    <property type="entry name" value="Aminotrans_3_PPA_site"/>
</dbReference>
<dbReference type="InterPro" id="IPR015421">
    <property type="entry name" value="PyrdxlP-dep_Trfase_major"/>
</dbReference>
<dbReference type="Gene3D" id="3.90.1150.10">
    <property type="entry name" value="Aspartate Aminotransferase, domain 1"/>
    <property type="match status" value="1"/>
</dbReference>
<dbReference type="CDD" id="cd00610">
    <property type="entry name" value="OAT_like"/>
    <property type="match status" value="1"/>
</dbReference>
<dbReference type="FunFam" id="3.40.640.10:FF:000013">
    <property type="entry name" value="4-aminobutyrate aminotransferase"/>
    <property type="match status" value="1"/>
</dbReference>
<organism evidence="7 8">
    <name type="scientific">Thiomonas bhubaneswarensis</name>
    <dbReference type="NCBI Taxonomy" id="339866"/>
    <lineage>
        <taxon>Bacteria</taxon>
        <taxon>Pseudomonadati</taxon>
        <taxon>Pseudomonadota</taxon>
        <taxon>Betaproteobacteria</taxon>
        <taxon>Burkholderiales</taxon>
        <taxon>Thiomonas</taxon>
    </lineage>
</organism>
<dbReference type="PANTHER" id="PTHR11986">
    <property type="entry name" value="AMINOTRANSFERASE CLASS III"/>
    <property type="match status" value="1"/>
</dbReference>
<dbReference type="InterPro" id="IPR015422">
    <property type="entry name" value="PyrdxlP-dep_Trfase_small"/>
</dbReference>
<dbReference type="PANTHER" id="PTHR11986:SF58">
    <property type="entry name" value="LEUCINE_METHIONINE RACEMASE"/>
    <property type="match status" value="1"/>
</dbReference>
<dbReference type="GO" id="GO:0042802">
    <property type="term" value="F:identical protein binding"/>
    <property type="evidence" value="ECO:0007669"/>
    <property type="project" value="TreeGrafter"/>
</dbReference>
<sequence>MIPAYGEPTMNHSLNEQLQARRAAATPRGVGVMAGFYADRAEGAELWDVEGQRYIDFAGGIAVLNVGHRHPRIVAAIETQLQRFTHTCYQVVPYESYVALAEQLNTLTPGTHAKKTALFSTGAEAVENAVKIARAHTKRGGVIAFGGAFHGRSLFAVSLTGKVQPYKADFGPFPPEIYHAPFPAEGVPLAEVKKAVEHIFKADIEPARVAAIIFEPIQGEGGFNVISAEAVKWLRELCDQHGIVLIADEVQTGFGRTGKLFAMEHFFEQTGVLPDLMTIAKSLAAGTPLSAVTGRAEIMDAPAPGGLGGTYAGNPLAVAAAHAVIEVMRDEQLPARGQKLGDKLKARLNARRGDVKQIADVRGLGAMVAVQFNDPATGKPDADFTKRVQAEALKRHLILLTCGVDYNVVRFLFPLTITEAVFAEALDILDASLLAAKL</sequence>
<evidence type="ECO:0000313" key="7">
    <source>
        <dbReference type="EMBL" id="CUA93764.1"/>
    </source>
</evidence>
<keyword evidence="4 7" id="KW-0808">Transferase</keyword>
<evidence type="ECO:0000313" key="8">
    <source>
        <dbReference type="Proteomes" id="UP000183649"/>
    </source>
</evidence>
<evidence type="ECO:0000256" key="2">
    <source>
        <dbReference type="ARBA" id="ARBA00008954"/>
    </source>
</evidence>
<accession>A0A0K6HS98</accession>
<dbReference type="GO" id="GO:0030170">
    <property type="term" value="F:pyridoxal phosphate binding"/>
    <property type="evidence" value="ECO:0007669"/>
    <property type="project" value="InterPro"/>
</dbReference>
<keyword evidence="5 6" id="KW-0663">Pyridoxal phosphate</keyword>
<dbReference type="PIRSF" id="PIRSF000521">
    <property type="entry name" value="Transaminase_4ab_Lys_Orn"/>
    <property type="match status" value="1"/>
</dbReference>
<gene>
    <name evidence="7" type="ORF">Ga0061069_101350</name>
</gene>
<evidence type="ECO:0000256" key="4">
    <source>
        <dbReference type="ARBA" id="ARBA00022679"/>
    </source>
</evidence>
<dbReference type="InterPro" id="IPR005814">
    <property type="entry name" value="Aminotrans_3"/>
</dbReference>
<comment type="similarity">
    <text evidence="2 6">Belongs to the class-III pyridoxal-phosphate-dependent aminotransferase family.</text>
</comment>
<comment type="cofactor">
    <cofactor evidence="1">
        <name>pyridoxal 5'-phosphate</name>
        <dbReference type="ChEBI" id="CHEBI:597326"/>
    </cofactor>
</comment>
<dbReference type="Proteomes" id="UP000183649">
    <property type="component" value="Unassembled WGS sequence"/>
</dbReference>
<evidence type="ECO:0000256" key="3">
    <source>
        <dbReference type="ARBA" id="ARBA00022576"/>
    </source>
</evidence>
<proteinExistence type="inferred from homology"/>
<dbReference type="EMBL" id="CYHF01000001">
    <property type="protein sequence ID" value="CUA93764.1"/>
    <property type="molecule type" value="Genomic_DNA"/>
</dbReference>
<dbReference type="GO" id="GO:0034386">
    <property type="term" value="F:4-aminobutyrate:2-oxoglutarate transaminase activity"/>
    <property type="evidence" value="ECO:0007669"/>
    <property type="project" value="InterPro"/>
</dbReference>
<dbReference type="Pfam" id="PF00202">
    <property type="entry name" value="Aminotran_3"/>
    <property type="match status" value="1"/>
</dbReference>
<dbReference type="GO" id="GO:0009448">
    <property type="term" value="P:gamma-aminobutyric acid metabolic process"/>
    <property type="evidence" value="ECO:0007669"/>
    <property type="project" value="InterPro"/>
</dbReference>
<dbReference type="Gene3D" id="3.40.640.10">
    <property type="entry name" value="Type I PLP-dependent aspartate aminotransferase-like (Major domain)"/>
    <property type="match status" value="1"/>
</dbReference>
<dbReference type="PROSITE" id="PS00600">
    <property type="entry name" value="AA_TRANSFER_CLASS_3"/>
    <property type="match status" value="1"/>
</dbReference>
<evidence type="ECO:0000256" key="1">
    <source>
        <dbReference type="ARBA" id="ARBA00001933"/>
    </source>
</evidence>
<dbReference type="InterPro" id="IPR004632">
    <property type="entry name" value="4NH2But_aminotransferase_bac"/>
</dbReference>